<reference evidence="2" key="1">
    <citation type="submission" date="2021-02" db="EMBL/GenBank/DDBJ databases">
        <authorList>
            <person name="Palmer J.M."/>
        </authorList>
    </citation>
    <scope>NUCLEOTIDE SEQUENCE</scope>
    <source>
        <strain evidence="2">SCRP23</strain>
    </source>
</reference>
<accession>A0A8T1WGI5</accession>
<feature type="region of interest" description="Disordered" evidence="1">
    <location>
        <begin position="196"/>
        <end position="284"/>
    </location>
</feature>
<sequence length="559" mass="62982">MGFDDMHEVLLRARPDEPRSAVLQDERMSLSVQRELGCILAVFSPDRLALRVIGTVTVLKRLLARYLALEEHLPSKKKNIVAHDLEVQAENAKLRSDYKLLGDHMNYEIANFLKEKARLKETHRSEVKKVYPRNAILERDLKASRFSIRKLMNFLNRHTKLLFQWPRLEELFTCFANGLIPPAHYNTLLSVQAQDDPSVSTVPYVPSDDKGDVSASGNDKSGGGGGPSNGGKKAARTLNLVRGPASGSIQSTPPKPSRSKGKSYGKSRQSRPDEIQLRPSEHVASERPCRKATCKLLFTEDEARAKLDVGVLSKNIRLDVRCAMQTGISTKEDREAHVLFHEDSLVQMLASMIYWNRMDETPWAKYVPDRYFDAAENRLEDFEAQGSLPPKWPSLPNEDVAKAEVEVILLDSDPGNYPDDKAKDEDYVNDPSVEIEDDNDDDEDEPPTTPRSQRNKRRLSGGRSLAGHPDSKRARLARRSPLAKKSYEDQTPADIAVIESLAGDMVSWRHYGVRMVRGNDSAHVDSQAAGFPDYAPNQNIEYLKQRWDESAYVHLTENI</sequence>
<dbReference type="Proteomes" id="UP000693981">
    <property type="component" value="Unassembled WGS sequence"/>
</dbReference>
<feature type="compositionally biased region" description="Basic and acidic residues" evidence="1">
    <location>
        <begin position="270"/>
        <end position="284"/>
    </location>
</feature>
<keyword evidence="3" id="KW-1185">Reference proteome</keyword>
<protein>
    <submittedName>
        <fullName evidence="2">Uncharacterized protein</fullName>
    </submittedName>
</protein>
<feature type="compositionally biased region" description="Gly residues" evidence="1">
    <location>
        <begin position="220"/>
        <end position="229"/>
    </location>
</feature>
<evidence type="ECO:0000256" key="1">
    <source>
        <dbReference type="SAM" id="MobiDB-lite"/>
    </source>
</evidence>
<dbReference type="EMBL" id="JAGDFL010000362">
    <property type="protein sequence ID" value="KAG7391250.1"/>
    <property type="molecule type" value="Genomic_DNA"/>
</dbReference>
<organism evidence="2 3">
    <name type="scientific">Phytophthora boehmeriae</name>
    <dbReference type="NCBI Taxonomy" id="109152"/>
    <lineage>
        <taxon>Eukaryota</taxon>
        <taxon>Sar</taxon>
        <taxon>Stramenopiles</taxon>
        <taxon>Oomycota</taxon>
        <taxon>Peronosporomycetes</taxon>
        <taxon>Peronosporales</taxon>
        <taxon>Peronosporaceae</taxon>
        <taxon>Phytophthora</taxon>
    </lineage>
</organism>
<feature type="compositionally biased region" description="Basic residues" evidence="1">
    <location>
        <begin position="257"/>
        <end position="269"/>
    </location>
</feature>
<dbReference type="OrthoDB" id="88877at2759"/>
<evidence type="ECO:0000313" key="3">
    <source>
        <dbReference type="Proteomes" id="UP000693981"/>
    </source>
</evidence>
<dbReference type="AlphaFoldDB" id="A0A8T1WGI5"/>
<gene>
    <name evidence="2" type="ORF">PHYBOEH_006765</name>
</gene>
<name>A0A8T1WGI5_9STRA</name>
<feature type="region of interest" description="Disordered" evidence="1">
    <location>
        <begin position="411"/>
        <end position="488"/>
    </location>
</feature>
<comment type="caution">
    <text evidence="2">The sequence shown here is derived from an EMBL/GenBank/DDBJ whole genome shotgun (WGS) entry which is preliminary data.</text>
</comment>
<feature type="compositionally biased region" description="Acidic residues" evidence="1">
    <location>
        <begin position="433"/>
        <end position="446"/>
    </location>
</feature>
<evidence type="ECO:0000313" key="2">
    <source>
        <dbReference type="EMBL" id="KAG7391250.1"/>
    </source>
</evidence>
<proteinExistence type="predicted"/>